<evidence type="ECO:0000313" key="3">
    <source>
        <dbReference type="Proteomes" id="UP000660862"/>
    </source>
</evidence>
<dbReference type="Gene3D" id="2.60.120.260">
    <property type="entry name" value="Galactose-binding domain-like"/>
    <property type="match status" value="1"/>
</dbReference>
<dbReference type="AlphaFoldDB" id="A0A917I1W3"/>
<dbReference type="SUPFAM" id="SSF49785">
    <property type="entry name" value="Galactose-binding domain-like"/>
    <property type="match status" value="1"/>
</dbReference>
<accession>A0A917I1W3</accession>
<dbReference type="PROSITE" id="PS51257">
    <property type="entry name" value="PROKAR_LIPOPROTEIN"/>
    <property type="match status" value="1"/>
</dbReference>
<feature type="domain" description="DUF5000" evidence="1">
    <location>
        <begin position="269"/>
        <end position="405"/>
    </location>
</feature>
<reference evidence="2" key="1">
    <citation type="journal article" date="2014" name="Int. J. Syst. Evol. Microbiol.">
        <title>Complete genome sequence of Corynebacterium casei LMG S-19264T (=DSM 44701T), isolated from a smear-ripened cheese.</title>
        <authorList>
            <consortium name="US DOE Joint Genome Institute (JGI-PGF)"/>
            <person name="Walter F."/>
            <person name="Albersmeier A."/>
            <person name="Kalinowski J."/>
            <person name="Ruckert C."/>
        </authorList>
    </citation>
    <scope>NUCLEOTIDE SEQUENCE</scope>
    <source>
        <strain evidence="2">CGMCC 1.12195</strain>
    </source>
</reference>
<keyword evidence="3" id="KW-1185">Reference proteome</keyword>
<dbReference type="EMBL" id="BMER01000006">
    <property type="protein sequence ID" value="GGH03843.1"/>
    <property type="molecule type" value="Genomic_DNA"/>
</dbReference>
<name>A0A917I1W3_9SPHI</name>
<protein>
    <recommendedName>
        <fullName evidence="1">DUF5000 domain-containing protein</fullName>
    </recommendedName>
</protein>
<evidence type="ECO:0000259" key="1">
    <source>
        <dbReference type="Pfam" id="PF16391"/>
    </source>
</evidence>
<dbReference type="Proteomes" id="UP000660862">
    <property type="component" value="Unassembled WGS sequence"/>
</dbReference>
<reference evidence="2" key="2">
    <citation type="submission" date="2020-09" db="EMBL/GenBank/DDBJ databases">
        <authorList>
            <person name="Sun Q."/>
            <person name="Zhou Y."/>
        </authorList>
    </citation>
    <scope>NUCLEOTIDE SEQUENCE</scope>
    <source>
        <strain evidence="2">CGMCC 1.12195</strain>
    </source>
</reference>
<sequence length="409" mass="45823">MINKKTANMLVEAKWSLIILITAVCGLSACKKMDDTYRDYVEGGEIIYVSKADSIRIHSGYHRMLLTWVRGADPKVAGIRVIDSEGKLLAEQRLEGGVSGQSGEVLLDDMSEGVYALDVITFDNKGNTSVKVTVPGTSYGERYEQSLQTRRIERAVYQGNDVQINWFRPAADAIATEVSYEDAQGNEIMVLTSAKVNLTTLENFKNKSSLKYRTLFKPDSNAIDTFYTDYEQVSPVHRLDKLNFKRWNPEDIAYSEFMEGNGFNIEKLWDDVYTGHGYVSNAAEFPSSFTFDLGEIAQLTSVLLNPAWQNDVYSWGSVKKLQIWGASSVDTDADFSWNYLGQYNSRKPSGLPVGQVTPEDVEFAKNGEYFSLAGDAPPVRYIKIVVEETWGGAPSMHITELTFWGIIND</sequence>
<dbReference type="Pfam" id="PF16391">
    <property type="entry name" value="DUF5000"/>
    <property type="match status" value="1"/>
</dbReference>
<evidence type="ECO:0000313" key="2">
    <source>
        <dbReference type="EMBL" id="GGH03843.1"/>
    </source>
</evidence>
<dbReference type="RefSeq" id="WP_188508372.1">
    <property type="nucleotide sequence ID" value="NZ_BMER01000006.1"/>
</dbReference>
<comment type="caution">
    <text evidence="2">The sequence shown here is derived from an EMBL/GenBank/DDBJ whole genome shotgun (WGS) entry which is preliminary data.</text>
</comment>
<dbReference type="Pfam" id="PF16389">
    <property type="entry name" value="DUF4998"/>
    <property type="match status" value="1"/>
</dbReference>
<dbReference type="InterPro" id="IPR032164">
    <property type="entry name" value="DUF5000"/>
</dbReference>
<dbReference type="InterPro" id="IPR008979">
    <property type="entry name" value="Galactose-bd-like_sf"/>
</dbReference>
<organism evidence="2 3">
    <name type="scientific">Parapedobacter pyrenivorans</name>
    <dbReference type="NCBI Taxonomy" id="1305674"/>
    <lineage>
        <taxon>Bacteria</taxon>
        <taxon>Pseudomonadati</taxon>
        <taxon>Bacteroidota</taxon>
        <taxon>Sphingobacteriia</taxon>
        <taxon>Sphingobacteriales</taxon>
        <taxon>Sphingobacteriaceae</taxon>
        <taxon>Parapedobacter</taxon>
    </lineage>
</organism>
<gene>
    <name evidence="2" type="ORF">GCM10007415_45080</name>
</gene>
<proteinExistence type="predicted"/>